<feature type="compositionally biased region" description="Polar residues" evidence="1">
    <location>
        <begin position="86"/>
        <end position="98"/>
    </location>
</feature>
<dbReference type="Proteomes" id="UP000807342">
    <property type="component" value="Unassembled WGS sequence"/>
</dbReference>
<dbReference type="PANTHER" id="PTHR28594">
    <property type="entry name" value="ATR-INTERACTING PROTEIN"/>
    <property type="match status" value="1"/>
</dbReference>
<feature type="region of interest" description="Disordered" evidence="1">
    <location>
        <begin position="134"/>
        <end position="166"/>
    </location>
</feature>
<feature type="compositionally biased region" description="Acidic residues" evidence="1">
    <location>
        <begin position="849"/>
        <end position="859"/>
    </location>
</feature>
<sequence>MDNIDDYFDDDLVLDEQTLAILDREEQKYLSQVQQQRQPLPPVTKKLRTNDGWSPGVGSRMREADFDDLPEISITVDGSYGFTDPALTSTPVNSSQLKPRQLKAPQPRHQVQNGPATSHIQSPIPAARQITQSIQHRPAPVSNPTRARSATPSVQSRQNGVSGQPGLEKQLSELQAQLHELRNENQKIQDALKEATDVRYAKEGEVSILRKSIEKTAQKHAEEIAKMKAARAEADAKQKQMERQTKEETERLKTQFIFKQQELEASLRRPPASVRTTKVLKNAPATPIRVPSQIGAWRITQDPDAGRELDERTIIRQSPLSTRIGPRSPEAVKPPAFLPGFQNSFMTTPLKLGSKTLNKGKEKGIRREESLEVPNQIASQRPPLRAATPLHQRSNDSLDSGNPFDAALNSDGPTISVDGDGDTVMLDDVEDGIGEDPIKSFNYKAELSRIILTHTHLRANETTFQLLIGLPVAHNFSSVQAKSCTQACQALMLALSNPADDSDYAVCVYQVTKGLLVILQGLLCADPCIPAIALLNLLCSLVLSLPALNKILLSHGTDGGEDPLILATICDLVEHFARSSANIAKVAITEALSLLEIILCDITDETVTRLSLLSKRITSLVALLNASQPQEIIGSLSRLVLLLATYNTVSAQLATPMDDGNQLEDRSFKDSFLIHHLCVYLLESLNDDPKQNTAAHGNLVGCLAQLSLAQAEWLVKSHIVIPTLVYFVAHLSTALWNDDMSYLDVSQARLVIFSINQGLFLLHHLVYSPKPAVHLHEKLQHSVHRNLSNLVHMFVVGFGQLSYSEPPEWIDAKEKAELESLVEPARELLDLVVDGPEGDSIWAAYQMEPENESETDEEEREARRIENDIQS</sequence>
<reference evidence="2" key="1">
    <citation type="submission" date="2020-11" db="EMBL/GenBank/DDBJ databases">
        <authorList>
            <consortium name="DOE Joint Genome Institute"/>
            <person name="Ahrendt S."/>
            <person name="Riley R."/>
            <person name="Andreopoulos W."/>
            <person name="Labutti K."/>
            <person name="Pangilinan J."/>
            <person name="Ruiz-Duenas F.J."/>
            <person name="Barrasa J.M."/>
            <person name="Sanchez-Garcia M."/>
            <person name="Camarero S."/>
            <person name="Miyauchi S."/>
            <person name="Serrano A."/>
            <person name="Linde D."/>
            <person name="Babiker R."/>
            <person name="Drula E."/>
            <person name="Ayuso-Fernandez I."/>
            <person name="Pacheco R."/>
            <person name="Padilla G."/>
            <person name="Ferreira P."/>
            <person name="Barriuso J."/>
            <person name="Kellner H."/>
            <person name="Castanera R."/>
            <person name="Alfaro M."/>
            <person name="Ramirez L."/>
            <person name="Pisabarro A.G."/>
            <person name="Kuo A."/>
            <person name="Tritt A."/>
            <person name="Lipzen A."/>
            <person name="He G."/>
            <person name="Yan M."/>
            <person name="Ng V."/>
            <person name="Cullen D."/>
            <person name="Martin F."/>
            <person name="Rosso M.-N."/>
            <person name="Henrissat B."/>
            <person name="Hibbett D."/>
            <person name="Martinez A.T."/>
            <person name="Grigoriev I.V."/>
        </authorList>
    </citation>
    <scope>NUCLEOTIDE SEQUENCE</scope>
    <source>
        <strain evidence="2">MF-IS2</strain>
    </source>
</reference>
<gene>
    <name evidence="2" type="ORF">P691DRAFT_722962</name>
</gene>
<organism evidence="2 3">
    <name type="scientific">Macrolepiota fuliginosa MF-IS2</name>
    <dbReference type="NCBI Taxonomy" id="1400762"/>
    <lineage>
        <taxon>Eukaryota</taxon>
        <taxon>Fungi</taxon>
        <taxon>Dikarya</taxon>
        <taxon>Basidiomycota</taxon>
        <taxon>Agaricomycotina</taxon>
        <taxon>Agaricomycetes</taxon>
        <taxon>Agaricomycetidae</taxon>
        <taxon>Agaricales</taxon>
        <taxon>Agaricineae</taxon>
        <taxon>Agaricaceae</taxon>
        <taxon>Macrolepiota</taxon>
    </lineage>
</organism>
<evidence type="ECO:0000313" key="2">
    <source>
        <dbReference type="EMBL" id="KAF9451946.1"/>
    </source>
</evidence>
<dbReference type="EMBL" id="MU151077">
    <property type="protein sequence ID" value="KAF9451946.1"/>
    <property type="molecule type" value="Genomic_DNA"/>
</dbReference>
<feature type="region of interest" description="Disordered" evidence="1">
    <location>
        <begin position="847"/>
        <end position="871"/>
    </location>
</feature>
<evidence type="ECO:0008006" key="4">
    <source>
        <dbReference type="Google" id="ProtNLM"/>
    </source>
</evidence>
<name>A0A9P5XLK7_9AGAR</name>
<dbReference type="PANTHER" id="PTHR28594:SF1">
    <property type="entry name" value="ATR-INTERACTING PROTEIN"/>
    <property type="match status" value="1"/>
</dbReference>
<feature type="compositionally biased region" description="Polar residues" evidence="1">
    <location>
        <begin position="109"/>
        <end position="121"/>
    </location>
</feature>
<comment type="caution">
    <text evidence="2">The sequence shown here is derived from an EMBL/GenBank/DDBJ whole genome shotgun (WGS) entry which is preliminary data.</text>
</comment>
<protein>
    <recommendedName>
        <fullName evidence="4">DNA repair protein Rad26</fullName>
    </recommendedName>
</protein>
<feature type="region of interest" description="Disordered" evidence="1">
    <location>
        <begin position="33"/>
        <end position="61"/>
    </location>
</feature>
<keyword evidence="3" id="KW-1185">Reference proteome</keyword>
<dbReference type="GO" id="GO:0000077">
    <property type="term" value="P:DNA damage checkpoint signaling"/>
    <property type="evidence" value="ECO:0007669"/>
    <property type="project" value="InterPro"/>
</dbReference>
<feature type="region of interest" description="Disordered" evidence="1">
    <location>
        <begin position="85"/>
        <end position="122"/>
    </location>
</feature>
<dbReference type="AlphaFoldDB" id="A0A9P5XLK7"/>
<dbReference type="OrthoDB" id="3366922at2759"/>
<dbReference type="InterPro" id="IPR033349">
    <property type="entry name" value="ATRIP"/>
</dbReference>
<accession>A0A9P5XLK7</accession>
<feature type="compositionally biased region" description="Basic and acidic residues" evidence="1">
    <location>
        <begin position="860"/>
        <end position="871"/>
    </location>
</feature>
<proteinExistence type="predicted"/>
<feature type="compositionally biased region" description="Polar residues" evidence="1">
    <location>
        <begin position="391"/>
        <end position="400"/>
    </location>
</feature>
<evidence type="ECO:0000313" key="3">
    <source>
        <dbReference type="Proteomes" id="UP000807342"/>
    </source>
</evidence>
<evidence type="ECO:0000256" key="1">
    <source>
        <dbReference type="SAM" id="MobiDB-lite"/>
    </source>
</evidence>
<feature type="compositionally biased region" description="Polar residues" evidence="1">
    <location>
        <begin position="142"/>
        <end position="162"/>
    </location>
</feature>
<feature type="region of interest" description="Disordered" evidence="1">
    <location>
        <begin position="381"/>
        <end position="422"/>
    </location>
</feature>